<gene>
    <name evidence="21" type="ordered locus">AALP_Aa8g141400</name>
</gene>
<dbReference type="SUPFAM" id="SSF48113">
    <property type="entry name" value="Heme-dependent peroxidases"/>
    <property type="match status" value="1"/>
</dbReference>
<feature type="binding site" evidence="16">
    <location>
        <position position="250"/>
    </location>
    <ligand>
        <name>Ca(2+)</name>
        <dbReference type="ChEBI" id="CHEBI:29108"/>
        <label>2</label>
    </ligand>
</feature>
<dbReference type="GO" id="GO:0042744">
    <property type="term" value="P:hydrogen peroxide catabolic process"/>
    <property type="evidence" value="ECO:0007669"/>
    <property type="project" value="UniProtKB-KW"/>
</dbReference>
<evidence type="ECO:0000256" key="9">
    <source>
        <dbReference type="ARBA" id="ARBA00022729"/>
    </source>
</evidence>
<comment type="subcellular location">
    <subcellularLocation>
        <location evidence="19">Secreted</location>
    </subcellularLocation>
</comment>
<dbReference type="eggNOG" id="ENOG502QT4B">
    <property type="taxonomic scope" value="Eukaryota"/>
</dbReference>
<dbReference type="GO" id="GO:0046872">
    <property type="term" value="F:metal ion binding"/>
    <property type="evidence" value="ECO:0007669"/>
    <property type="project" value="UniProtKB-UniRule"/>
</dbReference>
<keyword evidence="9 19" id="KW-0732">Signal</keyword>
<evidence type="ECO:0000256" key="13">
    <source>
        <dbReference type="ARBA" id="ARBA00023324"/>
    </source>
</evidence>
<evidence type="ECO:0000256" key="18">
    <source>
        <dbReference type="PIRSR" id="PIRSR600823-5"/>
    </source>
</evidence>
<evidence type="ECO:0000256" key="12">
    <source>
        <dbReference type="ARBA" id="ARBA00023157"/>
    </source>
</evidence>
<dbReference type="FunFam" id="1.10.420.10:FF:000001">
    <property type="entry name" value="Peroxidase"/>
    <property type="match status" value="1"/>
</dbReference>
<evidence type="ECO:0000256" key="7">
    <source>
        <dbReference type="ARBA" id="ARBA00022617"/>
    </source>
</evidence>
<evidence type="ECO:0000256" key="2">
    <source>
        <dbReference type="ARBA" id="ARBA00002322"/>
    </source>
</evidence>
<keyword evidence="10 19" id="KW-0560">Oxidoreductase</keyword>
<feature type="active site" description="Proton acceptor" evidence="14">
    <location>
        <position position="70"/>
    </location>
</feature>
<comment type="similarity">
    <text evidence="19">Belongs to the peroxidase family. Classical plant (class III) peroxidase subfamily.</text>
</comment>
<proteinExistence type="inferred from homology"/>
<protein>
    <recommendedName>
        <fullName evidence="4 19">Peroxidase</fullName>
        <ecNumber evidence="4 19">1.11.1.7</ecNumber>
    </recommendedName>
</protein>
<keyword evidence="11 16" id="KW-0408">Iron</keyword>
<dbReference type="CDD" id="cd00693">
    <property type="entry name" value="secretory_peroxidase"/>
    <property type="match status" value="1"/>
</dbReference>
<organism evidence="21 22">
    <name type="scientific">Arabis alpina</name>
    <name type="common">Alpine rock-cress</name>
    <dbReference type="NCBI Taxonomy" id="50452"/>
    <lineage>
        <taxon>Eukaryota</taxon>
        <taxon>Viridiplantae</taxon>
        <taxon>Streptophyta</taxon>
        <taxon>Embryophyta</taxon>
        <taxon>Tracheophyta</taxon>
        <taxon>Spermatophyta</taxon>
        <taxon>Magnoliopsida</taxon>
        <taxon>eudicotyledons</taxon>
        <taxon>Gunneridae</taxon>
        <taxon>Pentapetalae</taxon>
        <taxon>rosids</taxon>
        <taxon>malvids</taxon>
        <taxon>Brassicales</taxon>
        <taxon>Brassicaceae</taxon>
        <taxon>Arabideae</taxon>
        <taxon>Arabis</taxon>
    </lineage>
</organism>
<comment type="cofactor">
    <cofactor evidence="16 19">
        <name>heme b</name>
        <dbReference type="ChEBI" id="CHEBI:60344"/>
    </cofactor>
    <text evidence="16 19">Binds 1 heme b (iron(II)-protoporphyrin IX) group per subunit.</text>
</comment>
<dbReference type="GO" id="GO:0140825">
    <property type="term" value="F:lactoperoxidase activity"/>
    <property type="evidence" value="ECO:0007669"/>
    <property type="project" value="UniProtKB-EC"/>
</dbReference>
<evidence type="ECO:0000256" key="17">
    <source>
        <dbReference type="PIRSR" id="PIRSR600823-4"/>
    </source>
</evidence>
<feature type="signal peptide" evidence="19">
    <location>
        <begin position="1"/>
        <end position="28"/>
    </location>
</feature>
<dbReference type="Pfam" id="PF00141">
    <property type="entry name" value="peroxidase"/>
    <property type="match status" value="1"/>
</dbReference>
<feature type="disulfide bond" evidence="18">
    <location>
        <begin position="125"/>
        <end position="326"/>
    </location>
</feature>
<feature type="binding site" evidence="16">
    <location>
        <position position="258"/>
    </location>
    <ligand>
        <name>Ca(2+)</name>
        <dbReference type="ChEBI" id="CHEBI:29108"/>
        <label>2</label>
    </ligand>
</feature>
<evidence type="ECO:0000256" key="14">
    <source>
        <dbReference type="PIRSR" id="PIRSR600823-1"/>
    </source>
</evidence>
<evidence type="ECO:0000256" key="6">
    <source>
        <dbReference type="ARBA" id="ARBA00022559"/>
    </source>
</evidence>
<dbReference type="PRINTS" id="PR00458">
    <property type="entry name" value="PEROXIDASE"/>
</dbReference>
<dbReference type="InterPro" id="IPR002016">
    <property type="entry name" value="Haem_peroxidase"/>
</dbReference>
<dbReference type="GO" id="GO:0006979">
    <property type="term" value="P:response to oxidative stress"/>
    <property type="evidence" value="ECO:0007669"/>
    <property type="project" value="UniProtKB-UniRule"/>
</dbReference>
<dbReference type="GO" id="GO:0005576">
    <property type="term" value="C:extracellular region"/>
    <property type="evidence" value="ECO:0007669"/>
    <property type="project" value="UniProtKB-SubCell"/>
</dbReference>
<dbReference type="PROSITE" id="PS00435">
    <property type="entry name" value="PEROXIDASE_1"/>
    <property type="match status" value="1"/>
</dbReference>
<feature type="disulfide bond" evidence="18">
    <location>
        <begin position="72"/>
        <end position="77"/>
    </location>
</feature>
<feature type="disulfide bond" evidence="18">
    <location>
        <begin position="204"/>
        <end position="236"/>
    </location>
</feature>
<dbReference type="InterPro" id="IPR010255">
    <property type="entry name" value="Haem_peroxidase_sf"/>
</dbReference>
<dbReference type="PROSITE" id="PS00436">
    <property type="entry name" value="PEROXIDASE_2"/>
    <property type="match status" value="1"/>
</dbReference>
<dbReference type="Gene3D" id="1.10.520.10">
    <property type="match status" value="1"/>
</dbReference>
<dbReference type="Proteomes" id="UP000029120">
    <property type="component" value="Chromosome 8"/>
</dbReference>
<feature type="site" description="Transition state stabilizer" evidence="17">
    <location>
        <position position="66"/>
    </location>
</feature>
<feature type="binding site" evidence="16">
    <location>
        <position position="76"/>
    </location>
    <ligand>
        <name>Ca(2+)</name>
        <dbReference type="ChEBI" id="CHEBI:29108"/>
        <label>1</label>
    </ligand>
</feature>
<evidence type="ECO:0000256" key="15">
    <source>
        <dbReference type="PIRSR" id="PIRSR600823-2"/>
    </source>
</evidence>
<keyword evidence="16 19" id="KW-0106">Calcium</keyword>
<feature type="domain" description="Plant heme peroxidase family profile" evidence="20">
    <location>
        <begin position="29"/>
        <end position="330"/>
    </location>
</feature>
<dbReference type="EMBL" id="CM002876">
    <property type="protein sequence ID" value="KFK25644.1"/>
    <property type="molecule type" value="Genomic_DNA"/>
</dbReference>
<keyword evidence="22" id="KW-1185">Reference proteome</keyword>
<keyword evidence="8 16" id="KW-0479">Metal-binding</keyword>
<keyword evidence="6 19" id="KW-0575">Peroxidase</keyword>
<evidence type="ECO:0000256" key="3">
    <source>
        <dbReference type="ARBA" id="ARBA00006873"/>
    </source>
</evidence>
<dbReference type="AlphaFoldDB" id="A0A087G6Z2"/>
<feature type="binding site" evidence="16">
    <location>
        <position position="253"/>
    </location>
    <ligand>
        <name>Ca(2+)</name>
        <dbReference type="ChEBI" id="CHEBI:29108"/>
        <label>2</label>
    </ligand>
</feature>
<dbReference type="InterPro" id="IPR019794">
    <property type="entry name" value="Peroxidases_AS"/>
</dbReference>
<dbReference type="FunFam" id="1.10.520.10:FF:000008">
    <property type="entry name" value="Peroxidase"/>
    <property type="match status" value="1"/>
</dbReference>
<evidence type="ECO:0000313" key="21">
    <source>
        <dbReference type="EMBL" id="KFK25644.1"/>
    </source>
</evidence>
<evidence type="ECO:0000313" key="22">
    <source>
        <dbReference type="Proteomes" id="UP000029120"/>
    </source>
</evidence>
<dbReference type="InterPro" id="IPR033905">
    <property type="entry name" value="Secretory_peroxidase"/>
</dbReference>
<keyword evidence="7 19" id="KW-0349">Heme</keyword>
<evidence type="ECO:0000256" key="8">
    <source>
        <dbReference type="ARBA" id="ARBA00022723"/>
    </source>
</evidence>
<dbReference type="InterPro" id="IPR019793">
    <property type="entry name" value="Peroxidases_heam-ligand_BS"/>
</dbReference>
<feature type="chain" id="PRO_5005106303" description="Peroxidase" evidence="19">
    <location>
        <begin position="29"/>
        <end position="330"/>
    </location>
</feature>
<dbReference type="OMA" id="SMTDMIA"/>
<dbReference type="PRINTS" id="PR00461">
    <property type="entry name" value="PLPEROXIDASE"/>
</dbReference>
<dbReference type="GO" id="GO:0020037">
    <property type="term" value="F:heme binding"/>
    <property type="evidence" value="ECO:0007669"/>
    <property type="project" value="UniProtKB-UniRule"/>
</dbReference>
<dbReference type="EC" id="1.11.1.7" evidence="4 19"/>
<dbReference type="PANTHER" id="PTHR31517:SF51">
    <property type="entry name" value="PEROXIDASE 55"/>
    <property type="match status" value="1"/>
</dbReference>
<accession>A0A087G6Z2</accession>
<keyword evidence="13 19" id="KW-0376">Hydrogen peroxide</keyword>
<sequence length="330" mass="35732">MDTRSDKTTMMWFFLGMLFCFMVVESDAQLSENFYASTCPNVERIVQQAITTKYQETRITAPATLRLFFHDCFVGGCDASMLIAADTGDAEKDAPDNLSLAGDGFDMVIKAKVAVEAQCPGVVSCADILALAARDVVSLAGGPGFRVELGRRDGLVSQASRVEGKLPGPELNVKGLVDLFASNGLSMTDMIALSGAHTLGFSHCNRFANRLYNFSTFMPMDPTLDFAFAQDLMKTCPQAGSDPGAVANLDLTTPDVFDNNYYKNLVARKGLFTSDQVLFNDFSSQPTVVRFANNAGDFNDAFTAAMRKLGRVGVKVGNEGEIRRACNAFN</sequence>
<feature type="binding site" evidence="16">
    <location>
        <position position="74"/>
    </location>
    <ligand>
        <name>Ca(2+)</name>
        <dbReference type="ChEBI" id="CHEBI:29108"/>
        <label>1</label>
    </ligand>
</feature>
<reference evidence="22" key="1">
    <citation type="journal article" date="2015" name="Nat. Plants">
        <title>Genome expansion of Arabis alpina linked with retrotransposition and reduced symmetric DNA methylation.</title>
        <authorList>
            <person name="Willing E.M."/>
            <person name="Rawat V."/>
            <person name="Mandakova T."/>
            <person name="Maumus F."/>
            <person name="James G.V."/>
            <person name="Nordstroem K.J."/>
            <person name="Becker C."/>
            <person name="Warthmann N."/>
            <person name="Chica C."/>
            <person name="Szarzynska B."/>
            <person name="Zytnicki M."/>
            <person name="Albani M.C."/>
            <person name="Kiefer C."/>
            <person name="Bergonzi S."/>
            <person name="Castaings L."/>
            <person name="Mateos J.L."/>
            <person name="Berns M.C."/>
            <person name="Bujdoso N."/>
            <person name="Piofczyk T."/>
            <person name="de Lorenzo L."/>
            <person name="Barrero-Sicilia C."/>
            <person name="Mateos I."/>
            <person name="Piednoel M."/>
            <person name="Hagmann J."/>
            <person name="Chen-Min-Tao R."/>
            <person name="Iglesias-Fernandez R."/>
            <person name="Schuster S.C."/>
            <person name="Alonso-Blanco C."/>
            <person name="Roudier F."/>
            <person name="Carbonero P."/>
            <person name="Paz-Ares J."/>
            <person name="Davis S.J."/>
            <person name="Pecinka A."/>
            <person name="Quesneville H."/>
            <person name="Colot V."/>
            <person name="Lysak M.A."/>
            <person name="Weigel D."/>
            <person name="Coupland G."/>
            <person name="Schneeberger K."/>
        </authorList>
    </citation>
    <scope>NUCLEOTIDE SEQUENCE [LARGE SCALE GENOMIC DNA]</scope>
    <source>
        <strain evidence="22">cv. Pajares</strain>
    </source>
</reference>
<comment type="catalytic activity">
    <reaction evidence="1 19">
        <text>2 a phenolic donor + H2O2 = 2 a phenolic radical donor + 2 H2O</text>
        <dbReference type="Rhea" id="RHEA:56136"/>
        <dbReference type="ChEBI" id="CHEBI:15377"/>
        <dbReference type="ChEBI" id="CHEBI:16240"/>
        <dbReference type="ChEBI" id="CHEBI:139520"/>
        <dbReference type="ChEBI" id="CHEBI:139521"/>
        <dbReference type="EC" id="1.11.1.7"/>
    </reaction>
</comment>
<evidence type="ECO:0000256" key="11">
    <source>
        <dbReference type="ARBA" id="ARBA00023004"/>
    </source>
</evidence>
<comment type="cofactor">
    <cofactor evidence="16 19">
        <name>Ca(2+)</name>
        <dbReference type="ChEBI" id="CHEBI:29108"/>
    </cofactor>
    <text evidence="16 19">Binds 2 calcium ions per subunit.</text>
</comment>
<evidence type="ECO:0000256" key="16">
    <source>
        <dbReference type="PIRSR" id="PIRSR600823-3"/>
    </source>
</evidence>
<feature type="binding site" evidence="16">
    <location>
        <position position="91"/>
    </location>
    <ligand>
        <name>Ca(2+)</name>
        <dbReference type="ChEBI" id="CHEBI:29108"/>
        <label>1</label>
    </ligand>
</feature>
<evidence type="ECO:0000256" key="1">
    <source>
        <dbReference type="ARBA" id="ARBA00000189"/>
    </source>
</evidence>
<feature type="disulfide bond" evidence="18">
    <location>
        <begin position="39"/>
        <end position="119"/>
    </location>
</feature>
<evidence type="ECO:0000256" key="10">
    <source>
        <dbReference type="ARBA" id="ARBA00023002"/>
    </source>
</evidence>
<dbReference type="Gene3D" id="1.10.420.10">
    <property type="entry name" value="Peroxidase, domain 2"/>
    <property type="match status" value="1"/>
</dbReference>
<name>A0A087G6Z2_ARAAL</name>
<dbReference type="PANTHER" id="PTHR31517">
    <property type="match status" value="1"/>
</dbReference>
<evidence type="ECO:0000256" key="5">
    <source>
        <dbReference type="ARBA" id="ARBA00022525"/>
    </source>
</evidence>
<feature type="binding site" evidence="16">
    <location>
        <position position="80"/>
    </location>
    <ligand>
        <name>Ca(2+)</name>
        <dbReference type="ChEBI" id="CHEBI:29108"/>
        <label>1</label>
    </ligand>
</feature>
<dbReference type="Gramene" id="KFK25644">
    <property type="protein sequence ID" value="KFK25644"/>
    <property type="gene ID" value="AALP_AA8G141400"/>
</dbReference>
<dbReference type="OrthoDB" id="2113341at2759"/>
<dbReference type="InterPro" id="IPR000823">
    <property type="entry name" value="Peroxidase_pln"/>
</dbReference>
<comment type="function">
    <text evidence="2">Removal of H(2)O(2), oxidation of toxic reductants, biosynthesis and degradation of lignin, suberization, auxin catabolism, response to environmental stresses such as wounding, pathogen attack and oxidative stress. These functions might be dependent on each isozyme/isoform in each plant tissue.</text>
</comment>
<dbReference type="PROSITE" id="PS50873">
    <property type="entry name" value="PEROXIDASE_4"/>
    <property type="match status" value="1"/>
</dbReference>
<comment type="similarity">
    <text evidence="3">Belongs to the peroxidase family. Ascorbate peroxidase subfamily.</text>
</comment>
<evidence type="ECO:0000256" key="19">
    <source>
        <dbReference type="RuleBase" id="RU362060"/>
    </source>
</evidence>
<feature type="binding site" description="axial binding residue" evidence="16">
    <location>
        <position position="197"/>
    </location>
    <ligand>
        <name>heme b</name>
        <dbReference type="ChEBI" id="CHEBI:60344"/>
    </ligand>
    <ligandPart>
        <name>Fe</name>
        <dbReference type="ChEBI" id="CHEBI:18248"/>
    </ligandPart>
</feature>
<keyword evidence="12 18" id="KW-1015">Disulfide bond</keyword>
<keyword evidence="5 19" id="KW-0964">Secreted</keyword>
<feature type="binding site" evidence="15">
    <location>
        <position position="167"/>
    </location>
    <ligand>
        <name>substrate</name>
    </ligand>
</feature>
<evidence type="ECO:0000259" key="20">
    <source>
        <dbReference type="PROSITE" id="PS50873"/>
    </source>
</evidence>
<feature type="binding site" evidence="16">
    <location>
        <position position="198"/>
    </location>
    <ligand>
        <name>Ca(2+)</name>
        <dbReference type="ChEBI" id="CHEBI:29108"/>
        <label>2</label>
    </ligand>
</feature>
<evidence type="ECO:0000256" key="4">
    <source>
        <dbReference type="ARBA" id="ARBA00012313"/>
    </source>
</evidence>
<feature type="binding site" evidence="16">
    <location>
        <position position="71"/>
    </location>
    <ligand>
        <name>Ca(2+)</name>
        <dbReference type="ChEBI" id="CHEBI:29108"/>
        <label>1</label>
    </ligand>
</feature>
<feature type="binding site" evidence="16">
    <location>
        <position position="78"/>
    </location>
    <ligand>
        <name>Ca(2+)</name>
        <dbReference type="ChEBI" id="CHEBI:29108"/>
        <label>1</label>
    </ligand>
</feature>